<dbReference type="Proteomes" id="UP000184603">
    <property type="component" value="Unassembled WGS sequence"/>
</dbReference>
<name>A0A1M7XZ12_9BACT</name>
<proteinExistence type="predicted"/>
<dbReference type="SUPFAM" id="SSF117991">
    <property type="entry name" value="YbeD/HP0495-like"/>
    <property type="match status" value="1"/>
</dbReference>
<dbReference type="OrthoDB" id="281538at2"/>
<dbReference type="Pfam" id="PF04359">
    <property type="entry name" value="DUF493"/>
    <property type="match status" value="1"/>
</dbReference>
<protein>
    <recommendedName>
        <fullName evidence="3">Lipoic acid-binding regulatory protein</fullName>
    </recommendedName>
</protein>
<dbReference type="RefSeq" id="WP_073612093.1">
    <property type="nucleotide sequence ID" value="NZ_FRFE01000003.1"/>
</dbReference>
<evidence type="ECO:0000313" key="1">
    <source>
        <dbReference type="EMBL" id="SHO44386.1"/>
    </source>
</evidence>
<dbReference type="STRING" id="1121416.SAMN02745220_00724"/>
<reference evidence="1 2" key="1">
    <citation type="submission" date="2016-12" db="EMBL/GenBank/DDBJ databases">
        <authorList>
            <person name="Song W.-J."/>
            <person name="Kurnit D.M."/>
        </authorList>
    </citation>
    <scope>NUCLEOTIDE SEQUENCE [LARGE SCALE GENOMIC DNA]</scope>
    <source>
        <strain evidence="1 2">DSM 18488</strain>
    </source>
</reference>
<accession>A0A1M7XZ12</accession>
<sequence>MTEKTTPTPRPEKPEIDYPCNWVYKVIGEDIQILKELIVTACAPANVSITHSNSSSGGKYHSLNAVLLVESEEMRLQIYELLKSHPAVKIVL</sequence>
<dbReference type="InterPro" id="IPR027471">
    <property type="entry name" value="YbeD-like_sf"/>
</dbReference>
<organism evidence="1 2">
    <name type="scientific">Desulfopila aestuarii DSM 18488</name>
    <dbReference type="NCBI Taxonomy" id="1121416"/>
    <lineage>
        <taxon>Bacteria</taxon>
        <taxon>Pseudomonadati</taxon>
        <taxon>Thermodesulfobacteriota</taxon>
        <taxon>Desulfobulbia</taxon>
        <taxon>Desulfobulbales</taxon>
        <taxon>Desulfocapsaceae</taxon>
        <taxon>Desulfopila</taxon>
    </lineage>
</organism>
<dbReference type="Gene3D" id="3.30.70.260">
    <property type="match status" value="1"/>
</dbReference>
<evidence type="ECO:0000313" key="2">
    <source>
        <dbReference type="Proteomes" id="UP000184603"/>
    </source>
</evidence>
<dbReference type="AlphaFoldDB" id="A0A1M7XZ12"/>
<dbReference type="InterPro" id="IPR007454">
    <property type="entry name" value="UPF0250_YbeD-like"/>
</dbReference>
<evidence type="ECO:0008006" key="3">
    <source>
        <dbReference type="Google" id="ProtNLM"/>
    </source>
</evidence>
<gene>
    <name evidence="1" type="ORF">SAMN02745220_00724</name>
</gene>
<dbReference type="EMBL" id="FRFE01000003">
    <property type="protein sequence ID" value="SHO44386.1"/>
    <property type="molecule type" value="Genomic_DNA"/>
</dbReference>
<keyword evidence="2" id="KW-1185">Reference proteome</keyword>